<dbReference type="GO" id="GO:0009887">
    <property type="term" value="P:animal organ morphogenesis"/>
    <property type="evidence" value="ECO:0007669"/>
    <property type="project" value="TreeGrafter"/>
</dbReference>
<feature type="disulfide bond" evidence="11">
    <location>
        <begin position="977"/>
        <end position="989"/>
    </location>
</feature>
<evidence type="ECO:0000256" key="8">
    <source>
        <dbReference type="ARBA" id="ARBA00023180"/>
    </source>
</evidence>
<organism evidence="19 20">
    <name type="scientific">Setaria digitata</name>
    <dbReference type="NCBI Taxonomy" id="48799"/>
    <lineage>
        <taxon>Eukaryota</taxon>
        <taxon>Metazoa</taxon>
        <taxon>Ecdysozoa</taxon>
        <taxon>Nematoda</taxon>
        <taxon>Chromadorea</taxon>
        <taxon>Rhabditida</taxon>
        <taxon>Spirurina</taxon>
        <taxon>Spiruromorpha</taxon>
        <taxon>Filarioidea</taxon>
        <taxon>Setariidae</taxon>
        <taxon>Setaria</taxon>
    </lineage>
</organism>
<dbReference type="InterPro" id="IPR010307">
    <property type="entry name" value="Laminin_dom_II"/>
</dbReference>
<evidence type="ECO:0000256" key="10">
    <source>
        <dbReference type="PROSITE-ProRule" id="PRU00122"/>
    </source>
</evidence>
<dbReference type="GO" id="GO:0007155">
    <property type="term" value="P:cell adhesion"/>
    <property type="evidence" value="ECO:0007669"/>
    <property type="project" value="InterPro"/>
</dbReference>
<evidence type="ECO:0000256" key="9">
    <source>
        <dbReference type="ARBA" id="ARBA00023292"/>
    </source>
</evidence>
<dbReference type="SUPFAM" id="SSF57196">
    <property type="entry name" value="EGF/Laminin"/>
    <property type="match status" value="12"/>
</dbReference>
<evidence type="ECO:0000256" key="3">
    <source>
        <dbReference type="ARBA" id="ARBA00022530"/>
    </source>
</evidence>
<feature type="disulfide bond" evidence="10">
    <location>
        <begin position="2571"/>
        <end position="2598"/>
    </location>
</feature>
<feature type="domain" description="Laminin G" evidence="15">
    <location>
        <begin position="3198"/>
        <end position="3376"/>
    </location>
</feature>
<dbReference type="PANTHER" id="PTHR10574:SF444">
    <property type="entry name" value="BASEMENT MEMBRANE-SPECIFIC HEPARAN SULFATE PROTEOGLYCAN CORE PROTEIN"/>
    <property type="match status" value="1"/>
</dbReference>
<feature type="disulfide bond" evidence="10">
    <location>
        <begin position="3349"/>
        <end position="3376"/>
    </location>
</feature>
<feature type="domain" description="Laminin EGF-like" evidence="16">
    <location>
        <begin position="1576"/>
        <end position="1634"/>
    </location>
</feature>
<evidence type="ECO:0000313" key="19">
    <source>
        <dbReference type="Proteomes" id="UP000887581"/>
    </source>
</evidence>
<dbReference type="FunFam" id="2.10.25.10:FF:000130">
    <property type="entry name" value="Laminin subunit beta 1"/>
    <property type="match status" value="1"/>
</dbReference>
<feature type="disulfide bond" evidence="11">
    <location>
        <begin position="932"/>
        <end position="949"/>
    </location>
</feature>
<dbReference type="PROSITE" id="PS50027">
    <property type="entry name" value="EGF_LAM_2"/>
    <property type="match status" value="12"/>
</dbReference>
<evidence type="ECO:0000259" key="17">
    <source>
        <dbReference type="PROSITE" id="PS51115"/>
    </source>
</evidence>
<keyword evidence="3" id="KW-0272">Extracellular matrix</keyword>
<evidence type="ECO:0000256" key="11">
    <source>
        <dbReference type="PROSITE-ProRule" id="PRU00460"/>
    </source>
</evidence>
<accession>A0A915Q449</accession>
<feature type="domain" description="Laminin G" evidence="15">
    <location>
        <begin position="2417"/>
        <end position="2598"/>
    </location>
</feature>
<evidence type="ECO:0000256" key="14">
    <source>
        <dbReference type="SAM" id="SignalP"/>
    </source>
</evidence>
<feature type="coiled-coil region" evidence="12">
    <location>
        <begin position="2124"/>
        <end position="2225"/>
    </location>
</feature>
<dbReference type="FunFam" id="2.10.25.10:FF:000106">
    <property type="entry name" value="Heparan sulfate proteoglycan 2"/>
    <property type="match status" value="1"/>
</dbReference>
<dbReference type="PROSITE" id="PS51115">
    <property type="entry name" value="LAMININ_IVA"/>
    <property type="match status" value="2"/>
</dbReference>
<keyword evidence="12" id="KW-0175">Coiled coil</keyword>
<dbReference type="WBParaSite" id="sdigi.contig91.g4106.t1">
    <property type="protein sequence ID" value="sdigi.contig91.g4106.t1"/>
    <property type="gene ID" value="sdigi.contig91.g4106"/>
</dbReference>
<feature type="disulfide bond" evidence="11">
    <location>
        <begin position="797"/>
        <end position="806"/>
    </location>
</feature>
<feature type="disulfide bond" evidence="11">
    <location>
        <begin position="428"/>
        <end position="440"/>
    </location>
</feature>
<feature type="domain" description="Laminin EGF-like" evidence="16">
    <location>
        <begin position="1075"/>
        <end position="1122"/>
    </location>
</feature>
<keyword evidence="5" id="KW-0677">Repeat</keyword>
<dbReference type="SMART" id="SM00136">
    <property type="entry name" value="LamNT"/>
    <property type="match status" value="1"/>
</dbReference>
<feature type="region of interest" description="Disordered" evidence="13">
    <location>
        <begin position="2951"/>
        <end position="3022"/>
    </location>
</feature>
<dbReference type="SUPFAM" id="SSF49899">
    <property type="entry name" value="Concanavalin A-like lectins/glucanases"/>
    <property type="match status" value="5"/>
</dbReference>
<dbReference type="PROSITE" id="PS00022">
    <property type="entry name" value="EGF_1"/>
    <property type="match status" value="1"/>
</dbReference>
<feature type="coiled-coil region" evidence="12">
    <location>
        <begin position="1967"/>
        <end position="2033"/>
    </location>
</feature>
<dbReference type="Gene3D" id="2.60.120.200">
    <property type="match status" value="5"/>
</dbReference>
<dbReference type="Gene3D" id="2.10.25.10">
    <property type="entry name" value="Laminin"/>
    <property type="match status" value="13"/>
</dbReference>
<evidence type="ECO:0000256" key="4">
    <source>
        <dbReference type="ARBA" id="ARBA00022729"/>
    </source>
</evidence>
<keyword evidence="7 11" id="KW-1015">Disulfide bond</keyword>
<evidence type="ECO:0000259" key="18">
    <source>
        <dbReference type="PROSITE" id="PS51117"/>
    </source>
</evidence>
<evidence type="ECO:0000256" key="1">
    <source>
        <dbReference type="ARBA" id="ARBA00004302"/>
    </source>
</evidence>
<feature type="domain" description="Laminin G" evidence="15">
    <location>
        <begin position="3026"/>
        <end position="3194"/>
    </location>
</feature>
<feature type="domain" description="Laminin IV type A" evidence="17">
    <location>
        <begin position="553"/>
        <end position="744"/>
    </location>
</feature>
<keyword evidence="4 14" id="KW-0732">Signal</keyword>
<feature type="compositionally biased region" description="Polar residues" evidence="13">
    <location>
        <begin position="2975"/>
        <end position="2989"/>
    </location>
</feature>
<dbReference type="InterPro" id="IPR002049">
    <property type="entry name" value="LE_dom"/>
</dbReference>
<feature type="disulfide bond" evidence="11">
    <location>
        <begin position="1075"/>
        <end position="1087"/>
    </location>
</feature>
<dbReference type="CDD" id="cd00055">
    <property type="entry name" value="EGF_Lam"/>
    <property type="match status" value="13"/>
</dbReference>
<feature type="disulfide bond" evidence="11">
    <location>
        <begin position="1047"/>
        <end position="1056"/>
    </location>
</feature>
<dbReference type="InterPro" id="IPR050440">
    <property type="entry name" value="Laminin/Netrin_ECM"/>
</dbReference>
<feature type="disulfide bond" evidence="11">
    <location>
        <begin position="458"/>
        <end position="467"/>
    </location>
</feature>
<feature type="disulfide bond" evidence="11">
    <location>
        <begin position="1077"/>
        <end position="1094"/>
    </location>
</feature>
<keyword evidence="2" id="KW-0964">Secreted</keyword>
<feature type="domain" description="Laminin EGF-like" evidence="16">
    <location>
        <begin position="778"/>
        <end position="828"/>
    </location>
</feature>
<evidence type="ECO:0000313" key="20">
    <source>
        <dbReference type="WBParaSite" id="sdigi.contig91.g4106.t1"/>
    </source>
</evidence>
<dbReference type="Pfam" id="PF00055">
    <property type="entry name" value="Laminin_N"/>
    <property type="match status" value="1"/>
</dbReference>
<keyword evidence="8" id="KW-0325">Glycoprotein</keyword>
<dbReference type="FunFam" id="2.10.25.10:FF:000189">
    <property type="entry name" value="Laminin subunit alpha 2"/>
    <property type="match status" value="1"/>
</dbReference>
<feature type="coiled-coil region" evidence="12">
    <location>
        <begin position="1902"/>
        <end position="1929"/>
    </location>
</feature>
<feature type="disulfide bond" evidence="11">
    <location>
        <begin position="503"/>
        <end position="512"/>
    </location>
</feature>
<dbReference type="InterPro" id="IPR001791">
    <property type="entry name" value="Laminin_G"/>
</dbReference>
<feature type="domain" description="Laminin EGF-like" evidence="16">
    <location>
        <begin position="1025"/>
        <end position="1074"/>
    </location>
</feature>
<evidence type="ECO:0000256" key="13">
    <source>
        <dbReference type="SAM" id="MobiDB-lite"/>
    </source>
</evidence>
<feature type="disulfide bond" evidence="11">
    <location>
        <begin position="1191"/>
        <end position="1200"/>
    </location>
</feature>
<feature type="disulfide bond" evidence="11">
    <location>
        <begin position="1243"/>
        <end position="1252"/>
    </location>
</feature>
<evidence type="ECO:0000256" key="7">
    <source>
        <dbReference type="ARBA" id="ARBA00023157"/>
    </source>
</evidence>
<feature type="domain" description="Laminin EGF-like" evidence="16">
    <location>
        <begin position="977"/>
        <end position="1024"/>
    </location>
</feature>
<feature type="domain" description="Laminin EGF-like" evidence="16">
    <location>
        <begin position="930"/>
        <end position="976"/>
    </location>
</feature>
<dbReference type="Gene3D" id="2.170.300.10">
    <property type="entry name" value="Tie2 ligand-binding domain superfamily"/>
    <property type="match status" value="1"/>
</dbReference>
<evidence type="ECO:0000259" key="15">
    <source>
        <dbReference type="PROSITE" id="PS50025"/>
    </source>
</evidence>
<dbReference type="Pfam" id="PF06009">
    <property type="entry name" value="Laminin_II"/>
    <property type="match status" value="1"/>
</dbReference>
<feature type="compositionally biased region" description="Basic and acidic residues" evidence="13">
    <location>
        <begin position="3012"/>
        <end position="3022"/>
    </location>
</feature>
<evidence type="ECO:0000256" key="6">
    <source>
        <dbReference type="ARBA" id="ARBA00022869"/>
    </source>
</evidence>
<dbReference type="Proteomes" id="UP000887581">
    <property type="component" value="Unplaced"/>
</dbReference>
<feature type="domain" description="Laminin EGF-like" evidence="16">
    <location>
        <begin position="1170"/>
        <end position="1215"/>
    </location>
</feature>
<feature type="disulfide bond" evidence="11">
    <location>
        <begin position="1170"/>
        <end position="1182"/>
    </location>
</feature>
<feature type="disulfide bond" evidence="11">
    <location>
        <begin position="951"/>
        <end position="960"/>
    </location>
</feature>
<dbReference type="InterPro" id="IPR000742">
    <property type="entry name" value="EGF"/>
</dbReference>
<feature type="domain" description="Laminin IV type A" evidence="17">
    <location>
        <begin position="1284"/>
        <end position="1483"/>
    </location>
</feature>
<dbReference type="InterPro" id="IPR013320">
    <property type="entry name" value="ConA-like_dom_sf"/>
</dbReference>
<dbReference type="CDD" id="cd00110">
    <property type="entry name" value="LamG"/>
    <property type="match status" value="5"/>
</dbReference>
<feature type="domain" description="Laminin EGF-like" evidence="16">
    <location>
        <begin position="428"/>
        <end position="482"/>
    </location>
</feature>
<evidence type="ECO:0000256" key="12">
    <source>
        <dbReference type="SAM" id="Coils"/>
    </source>
</evidence>
<keyword evidence="19" id="KW-1185">Reference proteome</keyword>
<evidence type="ECO:0000256" key="5">
    <source>
        <dbReference type="ARBA" id="ARBA00022737"/>
    </source>
</evidence>
<dbReference type="SMART" id="SM00181">
    <property type="entry name" value="EGF"/>
    <property type="match status" value="8"/>
</dbReference>
<feature type="disulfide bond" evidence="11">
    <location>
        <begin position="998"/>
        <end position="1007"/>
    </location>
</feature>
<comment type="subcellular location">
    <subcellularLocation>
        <location evidence="1">Secreted</location>
        <location evidence="1">Extracellular space</location>
        <location evidence="1">Extracellular matrix</location>
        <location evidence="1">Basement membrane</location>
    </subcellularLocation>
</comment>
<dbReference type="PROSITE" id="PS51117">
    <property type="entry name" value="LAMININ_NTER"/>
    <property type="match status" value="1"/>
</dbReference>
<dbReference type="Gene3D" id="2.60.120.260">
    <property type="entry name" value="Galactose-binding domain-like"/>
    <property type="match status" value="1"/>
</dbReference>
<dbReference type="Pfam" id="PF02210">
    <property type="entry name" value="Laminin_G_2"/>
    <property type="match status" value="5"/>
</dbReference>
<dbReference type="FunFam" id="2.10.25.10:FF:000209">
    <property type="entry name" value="Laminin subunit alpha 5"/>
    <property type="match status" value="1"/>
</dbReference>
<dbReference type="Pfam" id="PF24973">
    <property type="entry name" value="EGF_LMN_ATRN"/>
    <property type="match status" value="1"/>
</dbReference>
<feature type="domain" description="Laminin G" evidence="15">
    <location>
        <begin position="2610"/>
        <end position="2798"/>
    </location>
</feature>
<feature type="disulfide bond" evidence="11">
    <location>
        <begin position="1172"/>
        <end position="1189"/>
    </location>
</feature>
<dbReference type="Pfam" id="PF00052">
    <property type="entry name" value="Laminin_B"/>
    <property type="match status" value="2"/>
</dbReference>
<keyword evidence="9 11" id="KW-0424">Laminin EGF-like domain</keyword>
<reference evidence="20" key="1">
    <citation type="submission" date="2022-11" db="UniProtKB">
        <authorList>
            <consortium name="WormBaseParasite"/>
        </authorList>
    </citation>
    <scope>IDENTIFICATION</scope>
</reference>
<feature type="disulfide bond" evidence="11">
    <location>
        <begin position="1545"/>
        <end position="1554"/>
    </location>
</feature>
<dbReference type="FunFam" id="2.10.25.10:FF:000580">
    <property type="entry name" value="Wing blister, isoform B"/>
    <property type="match status" value="1"/>
</dbReference>
<evidence type="ECO:0000256" key="2">
    <source>
        <dbReference type="ARBA" id="ARBA00022525"/>
    </source>
</evidence>
<dbReference type="SMART" id="SM00180">
    <property type="entry name" value="EGF_Lam"/>
    <property type="match status" value="14"/>
</dbReference>
<feature type="disulfide bond" evidence="11">
    <location>
        <begin position="930"/>
        <end position="942"/>
    </location>
</feature>
<feature type="disulfide bond" evidence="11">
    <location>
        <begin position="979"/>
        <end position="996"/>
    </location>
</feature>
<dbReference type="InterPro" id="IPR008211">
    <property type="entry name" value="Laminin_N"/>
</dbReference>
<feature type="domain" description="Laminin EGF-like" evidence="16">
    <location>
        <begin position="1526"/>
        <end position="1575"/>
    </location>
</feature>
<feature type="disulfide bond" evidence="11">
    <location>
        <begin position="1603"/>
        <end position="1612"/>
    </location>
</feature>
<dbReference type="PRINTS" id="PR00011">
    <property type="entry name" value="EGFLAMININ"/>
</dbReference>
<feature type="disulfide bond" evidence="11">
    <location>
        <begin position="1096"/>
        <end position="1105"/>
    </location>
</feature>
<dbReference type="FunFam" id="2.10.25.10:FF:000904">
    <property type="entry name" value="LAMinin related. See also lmb"/>
    <property type="match status" value="1"/>
</dbReference>
<dbReference type="PROSITE" id="PS50025">
    <property type="entry name" value="LAM_G_DOMAIN"/>
    <property type="match status" value="5"/>
</dbReference>
<dbReference type="InterPro" id="IPR000034">
    <property type="entry name" value="Laminin_IV"/>
</dbReference>
<dbReference type="GO" id="GO:0005604">
    <property type="term" value="C:basement membrane"/>
    <property type="evidence" value="ECO:0007669"/>
    <property type="project" value="UniProtKB-SubCell"/>
</dbReference>
<dbReference type="GO" id="GO:0009888">
    <property type="term" value="P:tissue development"/>
    <property type="evidence" value="ECO:0007669"/>
    <property type="project" value="TreeGrafter"/>
</dbReference>
<feature type="disulfide bond" evidence="11">
    <location>
        <begin position="902"/>
        <end position="911"/>
    </location>
</feature>
<feature type="compositionally biased region" description="Basic and acidic residues" evidence="13">
    <location>
        <begin position="2958"/>
        <end position="2974"/>
    </location>
</feature>
<feature type="domain" description="Laminin EGF-like" evidence="16">
    <location>
        <begin position="878"/>
        <end position="929"/>
    </location>
</feature>
<dbReference type="SMART" id="SM00281">
    <property type="entry name" value="LamB"/>
    <property type="match status" value="2"/>
</dbReference>
<name>A0A915Q449_9BILA</name>
<feature type="signal peptide" evidence="14">
    <location>
        <begin position="1"/>
        <end position="26"/>
    </location>
</feature>
<dbReference type="Pfam" id="PF00053">
    <property type="entry name" value="EGF_laminin"/>
    <property type="match status" value="15"/>
</dbReference>
<feature type="domain" description="Laminin G" evidence="15">
    <location>
        <begin position="2225"/>
        <end position="2423"/>
    </location>
</feature>
<proteinExistence type="predicted"/>
<dbReference type="InterPro" id="IPR056863">
    <property type="entry name" value="LMN_ATRN_NET-like_EGF"/>
</dbReference>
<feature type="chain" id="PRO_5037411915" evidence="14">
    <location>
        <begin position="27"/>
        <end position="3380"/>
    </location>
</feature>
<protein>
    <submittedName>
        <fullName evidence="20">Uncharacterized protein</fullName>
    </submittedName>
</protein>
<evidence type="ECO:0000259" key="16">
    <source>
        <dbReference type="PROSITE" id="PS50027"/>
    </source>
</evidence>
<comment type="caution">
    <text evidence="11">Lacks conserved residue(s) required for the propagation of feature annotation.</text>
</comment>
<feature type="domain" description="Laminin EGF-like" evidence="16">
    <location>
        <begin position="483"/>
        <end position="532"/>
    </location>
</feature>
<feature type="domain" description="Laminin EGF-like" evidence="16">
    <location>
        <begin position="1216"/>
        <end position="1272"/>
    </location>
</feature>
<keyword evidence="6" id="KW-0084">Basement membrane</keyword>
<dbReference type="PROSITE" id="PS01248">
    <property type="entry name" value="EGF_LAM_1"/>
    <property type="match status" value="6"/>
</dbReference>
<dbReference type="PANTHER" id="PTHR10574">
    <property type="entry name" value="NETRIN/LAMININ-RELATED"/>
    <property type="match status" value="1"/>
</dbReference>
<dbReference type="SMART" id="SM00282">
    <property type="entry name" value="LamG"/>
    <property type="match status" value="5"/>
</dbReference>
<feature type="domain" description="Laminin N-terminal" evidence="18">
    <location>
        <begin position="42"/>
        <end position="289"/>
    </location>
</feature>
<dbReference type="FunFam" id="2.10.25.10:FF:000074">
    <property type="entry name" value="Laminin subunit alpha"/>
    <property type="match status" value="2"/>
</dbReference>
<sequence>MGYLAFLPHFFTTIVILTIYLNETKTAEQEYDNYQEFAVVEGQHGLFPTIFNLATNALIYADATCGQQRREIYCKLVEHVFNRQPQCDVCDANDVRKRHPIEFAIDGTRRWWQSPSLANGLDYERVNITIDLRQEYQVAYVIVKSAIAPRPGTWVLEKSLDGTNYQPWQYYAVSDTECLRQFGLPATTGVPRFTRDDEIICTSYYSKLDPLENGEIYTSLVNGRPSAEAASETLQQFTRARYVRLRLMSLRTLNADLMIINRRDKRNRLDLSVTRRYFYAIKDISIGGQCICHGHAESCPPDPVTGVTLHPRISMGNHVVNVVTTRVANLVANAVPYTTNFRGVKEHNLIRISASVACQCFNHATRCEYDEEVERLGLSVTPEGVFEGGGRCVACRHNTDGINCERCKWTYFRPSGVTHYREDACRPCDCDPIGSEHNNCVRDETSADGDQKPGDCICKPGFGGRRCDVCAPGYRNHPVCEPCPCNRAGSLNFDTCEEEQCICKSNVEGLYCDRCKEGTINLDIKNPDGCQPCFCFGLSKECYEKQWIRGEIRSSTGWVLTDLMGERMVAPASENGVLMYTNIEHRNNDLYYWKAPKEFNGNMVRLNSYGGNLQYYVYFVPMGNGQETSIADVIIEGNGIKLEYYSRQNFFPRENISIQVPMKEGVGWYNSHMRTLIDKHDMMRVLADVNTVMIRAAYNQEQIQSSIYGLTLDTAIEPKSTIEIAEELIKRSQISDALMRGVEVCKCPEYYAGNSCERCTPGYRRVNNQLFGGSCEKCNCEGHTFECDPFTGDCIRCEHNTTGRRCHQCLPGHYGNPSLGGELGQCRPCACPTIENSHSSQCTLTQLVVGGAAAYGEDACADGFFGNPLEKNGTCEICDCNGNIDPMAIGNCDRETGKCLKCIYNTAGDHCEECKENHWGNPKDKSCRPCGCHPRGARSATCDKSTGACDCHDNYVGVQCNRCKDGHGDTENMCPACNCNITGSFSGECDEVSGQCACKTGVFGKQCDMCRASYFNFSENGCQFCHCNAFGAVDDGRCNNITGKCECRENVDGNMCEKCADGYFNITSGQGCQVCDCDPLGSEGIQCDTHTGQCICKFGVTGLKCDKCAPNHFGLDSNGCKECRVCPAPGHICDSVTGDCVCPPNTRGEMCEKCTNNAWNYDPLNGCTLCDCSGIGADGPNCNSETGQCRCRVGFVGLKCDRCTHGHFNFPQCKPCNCDMSGTDPATCKDGGCLCDEQGQCTCKKNVVGLKCDGCDAYSFSLEKNNALGCTDCFCFNRTNFCVQSSFVWQQIYAPDRQVIFSEPWEYYTRKHNLNVLKEYPLIYNSYPTDITPLYWPLPSSFLGDRTASYNGFLRFTIKNDDNYRGIANLIPDSQHFRLFPQVILVGNHRIILEHTPEEVKELGRYKIRIHENQWRSRLSPDVPVTRKQLMIALQNVQAIYIRATYSYPSTGDTASIHEISIDVAVWENTTDAANSVAIGVEQCECPQGYAGNSCQDPAEGYCRKRQPEFLNSPDDLALVGVPQPCACNEHSATCEAETCRCTNCEHNTYGDYCELCKPGYQGDALLGGVNACTKCACPLPDNSFSETCQKVSHGRGYICDACKPGYTGLYCESCLTGYYGNPNMATGQCECRPGLSGRDCSVCKARHAFINGVCTSCDQGCTHGLMKEMDDLEEAMRGQNFTNLKPIPWKRVARISNTTKNLRLVLDSVHLGSTTDKDPSEADFGVDGNFFDEVNGLMEQAKFLLERTNKSKNTLQRSTIRTEEMSKRVQGQDRILRNVVNQLRNYIEYGFGKQDNSQISIWIQDARTYVNAMKEKEIYIEKRYNRGNTDFEKSENLMKLITSRMLNDTSFVELREQLDMFGQWLNDYRDTIWDNARQNTVSADKIATIVSKRVDRFNAVKANITELLAKATDELGEAENKVAVAKTEKILNIFDDFKHVNETLLPEVDGMTKKCRDEADKYGQLLDEYSQEYVEKSERHAEKLEQEAQKLRNSFADTKNAAADPLRASNAYKEILKALRNASNAAEGAKKAAEFAYRDADSKSETSMVNMALQAKNHSIAIKLQADQLSVRDLENERLTTVVTASQLNETLQSEMKRKLMISEQYQSFDDQHDRMTGLISVADDAEKRAKNVHQKMREISIEIDTMHDAVSKLKGFAGEGIRNITDDVREANRGAQEAMKRVSEVKEQTDEDSKRISVLGEQIKLLQEKIKEAREKASRIRISLKSDEKGSCHRAFISPAHLAPTNSFTIKYRPLRNVPDSLLFVTKTKAKRTQQSEYIAMELRDRRIVVQWDIGSGTRMVTNTHTINYIAPSDRTTWYHIVLERFGNSAVLTVALHHTVSGEGERTVGEPTTVSVGQPDEADSVIFNTVHGETLIQFGVEAKLSEDLGLATNKFLGTIGEFTVDGETLPLWAFAESSKTCEGDFASPETQATERPSGAQITVILSAYSPNGLLYFRGNQATGDFISLELRDSHVLFRINLGGDSYAVVKSKKSSYADGRSHTIRVIRNYEKVHLQVDNENDRNSATITGQNARLNINGDDHFVGGVPPGFNTTAFLHFDIQWNGFFGCIQSVRPSQVAELDLDNPIRSQRKLRGCAFKNGEKLEPTDRVVGFSRPGYLVIQGIQLTNNSTFAFAFRTKTANATLLFQSSELETLRKRRKIRDSLGTGYLAFYLYRGYLVVHLGTDSSQKSKVLTLRSEVSYNDGQLHSVFFTRFDTLVRLRVDDREVASGTLGEQDSIGSISSQLFIGGFPDRVKPSANEMPITEPMIGCVSNIFIDYRLVPIIPEMHIALIGSCPAEQILSLQKPERTADAEALQADEQNAFNRKASKLSLHLTEPTLITKTERLYADGNNSDMMRYDNDYFVVNAERTDTLHIVTPSQCSITAGKCAKQALLLIALIAISRNSTQKKTSPISRVVATPSSSSRLTNVACTLTSPIAVSTKVNPTNINEATIEPESKTDHFEASAAKENDISFTTASPASETLTDSTEKREDDDDDSAADSGNVTDFGPEKAPKTDGEGAARFGLAEASHSRLNFEEDHLDVNQFKIEFAFRTVLPSGMLWIWANYSNYTRYFFLNIINGLLQLEIRGRKDPKILTYKSNKLDDGKWHSVSMLKQGQEVLLKVDRYPAQYMKDAPNPKVMRKRMYVGGIISRHRKQFNLTVPSFSGCVRNFEVNDIQQDLFEKSRHVVPCIVASKSAYVHEGGYMTFGSLKSTRQRENIQISVQFRPAVKDGLIFGLMTSKEPENARIVVYLKNSMMTFELVFSNERRDLKHVFKKDLCDGVWHNVTLSVSHSNVIIITVDGHRKRLPSKASSESMEFFRSLPIYVGGVTASSAARIGVLSLVGCYRDLQLYGRPVAFKDAKKLNKVLPDGCPFLN</sequence>
<dbReference type="FunFam" id="2.60.120.260:FF:000017">
    <property type="entry name" value="Laminin subunit alpha 2"/>
    <property type="match status" value="1"/>
</dbReference>